<dbReference type="EnsemblProtists" id="EOD28389">
    <property type="protein sequence ID" value="EOD28389"/>
    <property type="gene ID" value="EMIHUDRAFT_99894"/>
</dbReference>
<evidence type="ECO:0000313" key="5">
    <source>
        <dbReference type="EnsemblProtists" id="EOD28389"/>
    </source>
</evidence>
<dbReference type="SUPFAM" id="SSF47473">
    <property type="entry name" value="EF-hand"/>
    <property type="match status" value="1"/>
</dbReference>
<dbReference type="PROSITE" id="PS00018">
    <property type="entry name" value="EF_HAND_1"/>
    <property type="match status" value="1"/>
</dbReference>
<dbReference type="AlphaFoldDB" id="A0A0D3JY04"/>
<feature type="domain" description="EF-hand" evidence="4">
    <location>
        <begin position="326"/>
        <end position="361"/>
    </location>
</feature>
<keyword evidence="2" id="KW-0106">Calcium</keyword>
<keyword evidence="6" id="KW-1185">Reference proteome</keyword>
<feature type="region of interest" description="Disordered" evidence="3">
    <location>
        <begin position="51"/>
        <end position="122"/>
    </location>
</feature>
<dbReference type="RefSeq" id="XP_005780818.1">
    <property type="nucleotide sequence ID" value="XM_005780761.1"/>
</dbReference>
<dbReference type="STRING" id="2903.R1F568"/>
<evidence type="ECO:0000256" key="1">
    <source>
        <dbReference type="ARBA" id="ARBA00022737"/>
    </source>
</evidence>
<dbReference type="HOGENOM" id="CLU_519224_0_0_1"/>
<dbReference type="PROSITE" id="PS50222">
    <property type="entry name" value="EF_HAND_2"/>
    <property type="match status" value="2"/>
</dbReference>
<name>A0A0D3JY04_EMIH1</name>
<keyword evidence="1" id="KW-0677">Repeat</keyword>
<feature type="domain" description="EF-hand" evidence="4">
    <location>
        <begin position="362"/>
        <end position="397"/>
    </location>
</feature>
<organism evidence="5 6">
    <name type="scientific">Emiliania huxleyi (strain CCMP1516)</name>
    <dbReference type="NCBI Taxonomy" id="280463"/>
    <lineage>
        <taxon>Eukaryota</taxon>
        <taxon>Haptista</taxon>
        <taxon>Haptophyta</taxon>
        <taxon>Prymnesiophyceae</taxon>
        <taxon>Isochrysidales</taxon>
        <taxon>Noelaerhabdaceae</taxon>
        <taxon>Emiliania</taxon>
    </lineage>
</organism>
<dbReference type="Gene3D" id="1.10.238.10">
    <property type="entry name" value="EF-hand"/>
    <property type="match status" value="1"/>
</dbReference>
<dbReference type="SMART" id="SM00054">
    <property type="entry name" value="EFh"/>
    <property type="match status" value="2"/>
</dbReference>
<dbReference type="Pfam" id="PF13499">
    <property type="entry name" value="EF-hand_7"/>
    <property type="match status" value="1"/>
</dbReference>
<dbReference type="PANTHER" id="PTHR23050">
    <property type="entry name" value="CALCIUM BINDING PROTEIN"/>
    <property type="match status" value="1"/>
</dbReference>
<dbReference type="FunFam" id="1.10.238.10:FF:000003">
    <property type="entry name" value="Calmodulin A"/>
    <property type="match status" value="1"/>
</dbReference>
<evidence type="ECO:0000313" key="6">
    <source>
        <dbReference type="Proteomes" id="UP000013827"/>
    </source>
</evidence>
<feature type="compositionally biased region" description="Low complexity" evidence="3">
    <location>
        <begin position="94"/>
        <end position="105"/>
    </location>
</feature>
<feature type="region of interest" description="Disordered" evidence="3">
    <location>
        <begin position="145"/>
        <end position="250"/>
    </location>
</feature>
<dbReference type="InterPro" id="IPR018247">
    <property type="entry name" value="EF_Hand_1_Ca_BS"/>
</dbReference>
<feature type="compositionally biased region" description="Basic and acidic residues" evidence="3">
    <location>
        <begin position="145"/>
        <end position="154"/>
    </location>
</feature>
<dbReference type="InterPro" id="IPR050145">
    <property type="entry name" value="Centrin_CML-like"/>
</dbReference>
<dbReference type="GO" id="GO:0005509">
    <property type="term" value="F:calcium ion binding"/>
    <property type="evidence" value="ECO:0007669"/>
    <property type="project" value="InterPro"/>
</dbReference>
<feature type="compositionally biased region" description="Acidic residues" evidence="3">
    <location>
        <begin position="54"/>
        <end position="65"/>
    </location>
</feature>
<reference evidence="6" key="1">
    <citation type="journal article" date="2013" name="Nature">
        <title>Pan genome of the phytoplankton Emiliania underpins its global distribution.</title>
        <authorList>
            <person name="Read B.A."/>
            <person name="Kegel J."/>
            <person name="Klute M.J."/>
            <person name="Kuo A."/>
            <person name="Lefebvre S.C."/>
            <person name="Maumus F."/>
            <person name="Mayer C."/>
            <person name="Miller J."/>
            <person name="Monier A."/>
            <person name="Salamov A."/>
            <person name="Young J."/>
            <person name="Aguilar M."/>
            <person name="Claverie J.M."/>
            <person name="Frickenhaus S."/>
            <person name="Gonzalez K."/>
            <person name="Herman E.K."/>
            <person name="Lin Y.C."/>
            <person name="Napier J."/>
            <person name="Ogata H."/>
            <person name="Sarno A.F."/>
            <person name="Shmutz J."/>
            <person name="Schroeder D."/>
            <person name="de Vargas C."/>
            <person name="Verret F."/>
            <person name="von Dassow P."/>
            <person name="Valentin K."/>
            <person name="Van de Peer Y."/>
            <person name="Wheeler G."/>
            <person name="Dacks J.B."/>
            <person name="Delwiche C.F."/>
            <person name="Dyhrman S.T."/>
            <person name="Glockner G."/>
            <person name="John U."/>
            <person name="Richards T."/>
            <person name="Worden A.Z."/>
            <person name="Zhang X."/>
            <person name="Grigoriev I.V."/>
            <person name="Allen A.E."/>
            <person name="Bidle K."/>
            <person name="Borodovsky M."/>
            <person name="Bowler C."/>
            <person name="Brownlee C."/>
            <person name="Cock J.M."/>
            <person name="Elias M."/>
            <person name="Gladyshev V.N."/>
            <person name="Groth M."/>
            <person name="Guda C."/>
            <person name="Hadaegh A."/>
            <person name="Iglesias-Rodriguez M.D."/>
            <person name="Jenkins J."/>
            <person name="Jones B.M."/>
            <person name="Lawson T."/>
            <person name="Leese F."/>
            <person name="Lindquist E."/>
            <person name="Lobanov A."/>
            <person name="Lomsadze A."/>
            <person name="Malik S.B."/>
            <person name="Marsh M.E."/>
            <person name="Mackinder L."/>
            <person name="Mock T."/>
            <person name="Mueller-Roeber B."/>
            <person name="Pagarete A."/>
            <person name="Parker M."/>
            <person name="Probert I."/>
            <person name="Quesneville H."/>
            <person name="Raines C."/>
            <person name="Rensing S.A."/>
            <person name="Riano-Pachon D.M."/>
            <person name="Richier S."/>
            <person name="Rokitta S."/>
            <person name="Shiraiwa Y."/>
            <person name="Soanes D.M."/>
            <person name="van der Giezen M."/>
            <person name="Wahlund T.M."/>
            <person name="Williams B."/>
            <person name="Wilson W."/>
            <person name="Wolfe G."/>
            <person name="Wurch L.L."/>
        </authorList>
    </citation>
    <scope>NUCLEOTIDE SEQUENCE</scope>
</reference>
<evidence type="ECO:0000259" key="4">
    <source>
        <dbReference type="PROSITE" id="PS50222"/>
    </source>
</evidence>
<dbReference type="Proteomes" id="UP000013827">
    <property type="component" value="Unassembled WGS sequence"/>
</dbReference>
<dbReference type="eggNOG" id="KOG0027">
    <property type="taxonomic scope" value="Eukaryota"/>
</dbReference>
<proteinExistence type="predicted"/>
<dbReference type="InterPro" id="IPR011992">
    <property type="entry name" value="EF-hand-dom_pair"/>
</dbReference>
<dbReference type="GeneID" id="17273935"/>
<evidence type="ECO:0000256" key="3">
    <source>
        <dbReference type="SAM" id="MobiDB-lite"/>
    </source>
</evidence>
<evidence type="ECO:0000256" key="2">
    <source>
        <dbReference type="ARBA" id="ARBA00022837"/>
    </source>
</evidence>
<dbReference type="PaxDb" id="2903-EOD28389"/>
<protein>
    <recommendedName>
        <fullName evidence="4">EF-hand domain-containing protein</fullName>
    </recommendedName>
</protein>
<feature type="compositionally biased region" description="Low complexity" evidence="3">
    <location>
        <begin position="167"/>
        <end position="193"/>
    </location>
</feature>
<dbReference type="KEGG" id="ehx:EMIHUDRAFT_99894"/>
<reference evidence="5" key="2">
    <citation type="submission" date="2024-10" db="UniProtKB">
        <authorList>
            <consortium name="EnsemblProtists"/>
        </authorList>
    </citation>
    <scope>IDENTIFICATION</scope>
</reference>
<sequence>MAELVGKNVVLFGLRREELNGEVGRVLRYDRNEERCAVKLESSGKTFKVHPANLEEDCSDDDESGTEFGNSDESGNDSDDGSASQSRKPSTGEPAQASAPDAAPSWRGLPGEKRFDVDDEPYSLDEFLSYYGEEYGREVWTSARRVEPEVEGKPPKSPAPPPKAQKEQQLQATTGTDMTMGKTKTESPPSTSESPPPPPAKPQPKRPAREKRQASESSSTVARGPVAGGPVKKQQDATQPGTDTCRGGVSSRVSAAFERFDKGEQGEMPVRDLQPALRALGVWDDACGQTSELLGRFDKAGKLGLVEFARLVDELKEAAVERSRKLDDSAVEAAFTSFDRDGSGGIAARELRAALAALGVDADGEGVKAMLKKFDADGNGSLDLWEFSQLVHALRAAARTEKRRHGRLEIGPQAALDRAIAEASSRALAQPPSPISGKEAAQLAAAHARAAAGAAARAGSEPPASPASRSVVYSWRSVHQEAVRAAARLQQRNEAMWWRTAQRGRRTGRLLPKHSMHSWTRESES</sequence>
<accession>A0A0D3JY04</accession>
<dbReference type="InterPro" id="IPR002048">
    <property type="entry name" value="EF_hand_dom"/>
</dbReference>